<dbReference type="PANTHER" id="PTHR11956">
    <property type="entry name" value="ARGINYL-TRNA SYNTHETASE"/>
    <property type="match status" value="1"/>
</dbReference>
<dbReference type="InterPro" id="IPR009080">
    <property type="entry name" value="tRNAsynth_Ia_anticodon-bd"/>
</dbReference>
<evidence type="ECO:0000256" key="7">
    <source>
        <dbReference type="ARBA" id="ARBA00049339"/>
    </source>
</evidence>
<dbReference type="EC" id="6.1.1.19" evidence="8"/>
<sequence>MTYNKSPFSGLINQFAVKYQIQLLIARALKRLFEIELSAEEIEVKHPQKEKFGDYSTNIGMVLAKRLKKSPREVAALLEKSIGEGEELEGVLESVEAAGEGFLNFKLSRRWLIKQLKEVIERGDKFGSTQLGKGKCEMVEFCQANTNKHFHVGHLRNISLGESLCRLMEFNGFKVWRTNYQGDIGLHVAKTIWAILKDGQEDKIDQLLGEELMDFLSGIYVKGASAYREDENAREEIDDLNKRIYEAREKREGELYDLWEKMRRKALDYFDVLYKLLGTHFDKLYFDSDVVAGREDVLEGLKQGVFEESDGAIIFRGEKYGLHTRVFINSRGVPTYDAKDIRLAKIKAEDFNFEHSILVTAEEHKEYWRVIFKVLELLKIINRGSYFHRTYGFVNLGREGRTMKMSSRLGNVVTLVDLIREAELRIRGYLDENRKKYTSEQVMNIAEKVAVGALKYSMLKIEPEKSIAFNLDKSVSFEGDSAPYLQYTYARARSVLRKGFAGDAAANFSLRFCSHTIERAVNCVVTEEADALLRAFYKFPEVVNDATRFLEPHRLCPFLFGLAQKFNVFYQKVPVLKAEDKELRDFRLLLTEVASQILKNGLYLLGIEVLEEM</sequence>
<dbReference type="PANTHER" id="PTHR11956:SF5">
    <property type="entry name" value="ARGININE--TRNA LIGASE, CYTOPLASMIC"/>
    <property type="match status" value="1"/>
</dbReference>
<dbReference type="SUPFAM" id="SSF55190">
    <property type="entry name" value="Arginyl-tRNA synthetase (ArgRS), N-terminal 'additional' domain"/>
    <property type="match status" value="1"/>
</dbReference>
<dbReference type="PRINTS" id="PR01038">
    <property type="entry name" value="TRNASYNTHARG"/>
</dbReference>
<organism evidence="12 13">
    <name type="scientific">candidate division CPR3 bacterium 4484_211</name>
    <dbReference type="NCBI Taxonomy" id="1968527"/>
    <lineage>
        <taxon>Bacteria</taxon>
        <taxon>Bacteria division CPR3</taxon>
    </lineage>
</organism>
<evidence type="ECO:0000256" key="5">
    <source>
        <dbReference type="ARBA" id="ARBA00022917"/>
    </source>
</evidence>
<keyword evidence="2 8" id="KW-0436">Ligase</keyword>
<dbReference type="CDD" id="cd07956">
    <property type="entry name" value="Anticodon_Ia_Arg"/>
    <property type="match status" value="1"/>
</dbReference>
<dbReference type="InterPro" id="IPR036695">
    <property type="entry name" value="Arg-tRNA-synth_N_sf"/>
</dbReference>
<dbReference type="NCBIfam" id="TIGR00456">
    <property type="entry name" value="argS"/>
    <property type="match status" value="1"/>
</dbReference>
<dbReference type="Gene3D" id="3.40.50.620">
    <property type="entry name" value="HUPs"/>
    <property type="match status" value="1"/>
</dbReference>
<keyword evidence="4 8" id="KW-0067">ATP-binding</keyword>
<accession>A0A1W9NZH5</accession>
<feature type="domain" description="Arginyl tRNA synthetase N-terminal" evidence="11">
    <location>
        <begin position="19"/>
        <end position="107"/>
    </location>
</feature>
<dbReference type="SMART" id="SM00836">
    <property type="entry name" value="DALR_1"/>
    <property type="match status" value="1"/>
</dbReference>
<reference evidence="13" key="1">
    <citation type="submission" date="2017-03" db="EMBL/GenBank/DDBJ databases">
        <title>Novel pathways for hydrocarbon cycling and metabolic interdependencies in hydrothermal sediment communities.</title>
        <authorList>
            <person name="Dombrowski N."/>
            <person name="Seitz K."/>
            <person name="Teske A."/>
            <person name="Baker B."/>
        </authorList>
    </citation>
    <scope>NUCLEOTIDE SEQUENCE [LARGE SCALE GENOMIC DNA]</scope>
</reference>
<dbReference type="InterPro" id="IPR008909">
    <property type="entry name" value="DALR_anticod-bd"/>
</dbReference>
<dbReference type="InterPro" id="IPR035684">
    <property type="entry name" value="ArgRS_core"/>
</dbReference>
<evidence type="ECO:0000256" key="2">
    <source>
        <dbReference type="ARBA" id="ARBA00022598"/>
    </source>
</evidence>
<comment type="subcellular location">
    <subcellularLocation>
        <location evidence="8">Cytoplasm</location>
    </subcellularLocation>
</comment>
<proteinExistence type="inferred from homology"/>
<evidence type="ECO:0000256" key="9">
    <source>
        <dbReference type="RuleBase" id="RU363038"/>
    </source>
</evidence>
<evidence type="ECO:0000259" key="11">
    <source>
        <dbReference type="SMART" id="SM01016"/>
    </source>
</evidence>
<evidence type="ECO:0000313" key="12">
    <source>
        <dbReference type="EMBL" id="OQX51544.1"/>
    </source>
</evidence>
<comment type="caution">
    <text evidence="12">The sequence shown here is derived from an EMBL/GenBank/DDBJ whole genome shotgun (WGS) entry which is preliminary data.</text>
</comment>
<evidence type="ECO:0000256" key="1">
    <source>
        <dbReference type="ARBA" id="ARBA00005594"/>
    </source>
</evidence>
<evidence type="ECO:0000256" key="6">
    <source>
        <dbReference type="ARBA" id="ARBA00023146"/>
    </source>
</evidence>
<dbReference type="HAMAP" id="MF_00123">
    <property type="entry name" value="Arg_tRNA_synth"/>
    <property type="match status" value="1"/>
</dbReference>
<evidence type="ECO:0000259" key="10">
    <source>
        <dbReference type="SMART" id="SM00836"/>
    </source>
</evidence>
<dbReference type="GO" id="GO:0005737">
    <property type="term" value="C:cytoplasm"/>
    <property type="evidence" value="ECO:0007669"/>
    <property type="project" value="UniProtKB-SubCell"/>
</dbReference>
<dbReference type="InterPro" id="IPR014729">
    <property type="entry name" value="Rossmann-like_a/b/a_fold"/>
</dbReference>
<evidence type="ECO:0000313" key="13">
    <source>
        <dbReference type="Proteomes" id="UP000192520"/>
    </source>
</evidence>
<dbReference type="SUPFAM" id="SSF47323">
    <property type="entry name" value="Anticodon-binding domain of a subclass of class I aminoacyl-tRNA synthetases"/>
    <property type="match status" value="1"/>
</dbReference>
<evidence type="ECO:0000256" key="8">
    <source>
        <dbReference type="HAMAP-Rule" id="MF_00123"/>
    </source>
</evidence>
<keyword evidence="5 8" id="KW-0648">Protein biosynthesis</keyword>
<dbReference type="Pfam" id="PF03485">
    <property type="entry name" value="Arg_tRNA_synt_N"/>
    <property type="match status" value="1"/>
</dbReference>
<keyword evidence="3 8" id="KW-0547">Nucleotide-binding</keyword>
<name>A0A1W9NZH5_UNCC3</name>
<dbReference type="FunFam" id="1.10.730.10:FF:000006">
    <property type="entry name" value="Arginyl-tRNA synthetase 2, mitochondrial"/>
    <property type="match status" value="1"/>
</dbReference>
<comment type="subunit">
    <text evidence="8">Monomer.</text>
</comment>
<keyword evidence="8" id="KW-0963">Cytoplasm</keyword>
<dbReference type="Pfam" id="PF00750">
    <property type="entry name" value="tRNA-synt_1d"/>
    <property type="match status" value="1"/>
</dbReference>
<dbReference type="Gene3D" id="3.30.1360.70">
    <property type="entry name" value="Arginyl tRNA synthetase N-terminal domain"/>
    <property type="match status" value="1"/>
</dbReference>
<dbReference type="Proteomes" id="UP000192520">
    <property type="component" value="Unassembled WGS sequence"/>
</dbReference>
<dbReference type="Gene3D" id="1.10.730.10">
    <property type="entry name" value="Isoleucyl-tRNA Synthetase, Domain 1"/>
    <property type="match status" value="1"/>
</dbReference>
<dbReference type="GO" id="GO:0004814">
    <property type="term" value="F:arginine-tRNA ligase activity"/>
    <property type="evidence" value="ECO:0007669"/>
    <property type="project" value="UniProtKB-UniRule"/>
</dbReference>
<dbReference type="Pfam" id="PF05746">
    <property type="entry name" value="DALR_1"/>
    <property type="match status" value="1"/>
</dbReference>
<feature type="short sequence motif" description="'HIGH' region" evidence="8">
    <location>
        <begin position="144"/>
        <end position="154"/>
    </location>
</feature>
<comment type="catalytic activity">
    <reaction evidence="7 8">
        <text>tRNA(Arg) + L-arginine + ATP = L-arginyl-tRNA(Arg) + AMP + diphosphate</text>
        <dbReference type="Rhea" id="RHEA:20301"/>
        <dbReference type="Rhea" id="RHEA-COMP:9658"/>
        <dbReference type="Rhea" id="RHEA-COMP:9673"/>
        <dbReference type="ChEBI" id="CHEBI:30616"/>
        <dbReference type="ChEBI" id="CHEBI:32682"/>
        <dbReference type="ChEBI" id="CHEBI:33019"/>
        <dbReference type="ChEBI" id="CHEBI:78442"/>
        <dbReference type="ChEBI" id="CHEBI:78513"/>
        <dbReference type="ChEBI" id="CHEBI:456215"/>
        <dbReference type="EC" id="6.1.1.19"/>
    </reaction>
</comment>
<dbReference type="GO" id="GO:0006420">
    <property type="term" value="P:arginyl-tRNA aminoacylation"/>
    <property type="evidence" value="ECO:0007669"/>
    <property type="project" value="UniProtKB-UniRule"/>
</dbReference>
<dbReference type="EMBL" id="MZGJ01000002">
    <property type="protein sequence ID" value="OQX51544.1"/>
    <property type="molecule type" value="Genomic_DNA"/>
</dbReference>
<comment type="similarity">
    <text evidence="1 8 9">Belongs to the class-I aminoacyl-tRNA synthetase family.</text>
</comment>
<gene>
    <name evidence="8" type="primary">argS</name>
    <name evidence="12" type="ORF">B5M47_00335</name>
</gene>
<dbReference type="InterPro" id="IPR005148">
    <property type="entry name" value="Arg-tRNA-synth_N"/>
</dbReference>
<keyword evidence="6 8" id="KW-0030">Aminoacyl-tRNA synthetase</keyword>
<protein>
    <recommendedName>
        <fullName evidence="8">Arginine--tRNA ligase</fullName>
        <ecNumber evidence="8">6.1.1.19</ecNumber>
    </recommendedName>
    <alternativeName>
        <fullName evidence="8">Arginyl-tRNA synthetase</fullName>
        <shortName evidence="8">ArgRS</shortName>
    </alternativeName>
</protein>
<dbReference type="GO" id="GO:0005524">
    <property type="term" value="F:ATP binding"/>
    <property type="evidence" value="ECO:0007669"/>
    <property type="project" value="UniProtKB-UniRule"/>
</dbReference>
<evidence type="ECO:0000256" key="4">
    <source>
        <dbReference type="ARBA" id="ARBA00022840"/>
    </source>
</evidence>
<feature type="domain" description="DALR anticodon binding" evidence="10">
    <location>
        <begin position="485"/>
        <end position="613"/>
    </location>
</feature>
<dbReference type="SUPFAM" id="SSF52374">
    <property type="entry name" value="Nucleotidylyl transferase"/>
    <property type="match status" value="1"/>
</dbReference>
<dbReference type="SMART" id="SM01016">
    <property type="entry name" value="Arg_tRNA_synt_N"/>
    <property type="match status" value="1"/>
</dbReference>
<evidence type="ECO:0000256" key="3">
    <source>
        <dbReference type="ARBA" id="ARBA00022741"/>
    </source>
</evidence>
<dbReference type="InterPro" id="IPR001278">
    <property type="entry name" value="Arg-tRNA-ligase"/>
</dbReference>
<dbReference type="AlphaFoldDB" id="A0A1W9NZH5"/>
<dbReference type="STRING" id="1968527.B5M47_00335"/>